<dbReference type="VEuPathDB" id="FungiDB:TERG_03560"/>
<dbReference type="PANTHER" id="PTHR36091:SF2">
    <property type="entry name" value="AMINOGLYCOSIDE PHOSPHOTRANSFERASE DOMAIN-CONTAINING PROTEIN"/>
    <property type="match status" value="1"/>
</dbReference>
<dbReference type="GO" id="GO:0004674">
    <property type="term" value="F:protein serine/threonine kinase activity"/>
    <property type="evidence" value="ECO:0007669"/>
    <property type="project" value="UniProtKB-KW"/>
</dbReference>
<dbReference type="PANTHER" id="PTHR36091">
    <property type="entry name" value="ALTERED INHERITANCE OF MITOCHONDRIA PROTEIN 9, MITOCHONDRIAL"/>
    <property type="match status" value="1"/>
</dbReference>
<dbReference type="SUPFAM" id="SSF56112">
    <property type="entry name" value="Protein kinase-like (PK-like)"/>
    <property type="match status" value="1"/>
</dbReference>
<protein>
    <submittedName>
        <fullName evidence="2">Serine/threonine protein kinase</fullName>
    </submittedName>
</protein>
<dbReference type="Proteomes" id="UP000243015">
    <property type="component" value="Unassembled WGS sequence"/>
</dbReference>
<proteinExistence type="predicted"/>
<gene>
    <name evidence="2" type="ORF">A7C99_5820</name>
</gene>
<dbReference type="GO" id="GO:0005739">
    <property type="term" value="C:mitochondrion"/>
    <property type="evidence" value="ECO:0007669"/>
    <property type="project" value="TreeGrafter"/>
</dbReference>
<reference evidence="2 3" key="1">
    <citation type="submission" date="2016-05" db="EMBL/GenBank/DDBJ databases">
        <title>Genome sequencing of Trichophyton rubrum CMCC(F)T1i isolated from hair.</title>
        <authorList>
            <person name="Zhan P."/>
            <person name="Tao Y."/>
            <person name="Liu W."/>
        </authorList>
    </citation>
    <scope>NUCLEOTIDE SEQUENCE [LARGE SCALE GENOMIC DNA]</scope>
    <source>
        <strain evidence="3">CMCC(F)T1i</strain>
    </source>
</reference>
<evidence type="ECO:0000313" key="3">
    <source>
        <dbReference type="Proteomes" id="UP000243015"/>
    </source>
</evidence>
<organism evidence="2 3">
    <name type="scientific">Trichophyton rubrum</name>
    <name type="common">Athlete's foot fungus</name>
    <name type="synonym">Epidermophyton rubrum</name>
    <dbReference type="NCBI Taxonomy" id="5551"/>
    <lineage>
        <taxon>Eukaryota</taxon>
        <taxon>Fungi</taxon>
        <taxon>Dikarya</taxon>
        <taxon>Ascomycota</taxon>
        <taxon>Pezizomycotina</taxon>
        <taxon>Eurotiomycetes</taxon>
        <taxon>Eurotiomycetidae</taxon>
        <taxon>Onygenales</taxon>
        <taxon>Arthrodermataceae</taxon>
        <taxon>Trichophyton</taxon>
    </lineage>
</organism>
<comment type="caution">
    <text evidence="2">The sequence shown here is derived from an EMBL/GenBank/DDBJ whole genome shotgun (WGS) entry which is preliminary data.</text>
</comment>
<sequence length="711" mass="80274">MMNIFGLNGHASPHNPDIGWAGIDVPEYSKPYLNTLSALRDVVRRLAKSKAHITSQTLGSIINTIGSSADLGHSMLDLALPYVEVLRKFKDQIASLNIGTTEVDPNQLLRYCDRIRDVDVFDLGIYLEDQDSGCAIIRPAPPKMSDVNDNILQPFNSTIAASKPTHDLFSYTSGRFLYNEDLRLRERYVEFDVTALKEAVTKHTGAKVTNLAKLGEGGFNRILNATLENGLQLVVKIPYPLSVPRKYATASEVATLAFLRSKGIPVPKVYGWSATDENAVGAEYIIMELASGIGLDTRWFSMTKKQQQTVTLGIVGIEKTLFDIPFGSIGSLYFKEDLPLELQHNLYLPGAADPDGDCNTFCIGPIADYMFWYGKRSELKLDRGPWSDPCQYLRAIGNRELEWTKKYGKPLEKEFPYNTLLPGTIPHEKYAALLEKYLAIAPFLLPKDPLDPGNQPTIRHPGMLSFCFTGFGHGMLTTSPDLTPTNVFVSPDTFDITCIIDWQHAIITPLLLAAGHPKMFENPDVEPPETLEAPKPPEGYDTLDIETKSQVDELLRRRYLYYLYRVFNGARNKGHLSAFYDPVLQPRQHLVDYAGRQWTGNIITLRGALMRMCGYWPLLSTKEECPISFTDAELKKHSEDEPMWFDLTALVNYWRDELGGLSEEGWIRSEMFDHAMKKNKELKEKFINDADPDEVENVVKGWPFQDKEEFF</sequence>
<keyword evidence="2" id="KW-0418">Kinase</keyword>
<accession>A0A178EUE8</accession>
<name>A0A178EUE8_TRIRU</name>
<dbReference type="Gene3D" id="3.30.200.20">
    <property type="entry name" value="Phosphorylase Kinase, domain 1"/>
    <property type="match status" value="1"/>
</dbReference>
<feature type="region of interest" description="Disordered" evidence="1">
    <location>
        <begin position="522"/>
        <end position="542"/>
    </location>
</feature>
<keyword evidence="2" id="KW-0808">Transferase</keyword>
<evidence type="ECO:0000313" key="2">
    <source>
        <dbReference type="EMBL" id="OAL63426.1"/>
    </source>
</evidence>
<dbReference type="EMBL" id="LHPM01000018">
    <property type="protein sequence ID" value="OAL63426.1"/>
    <property type="molecule type" value="Genomic_DNA"/>
</dbReference>
<dbReference type="InterPro" id="IPR011009">
    <property type="entry name" value="Kinase-like_dom_sf"/>
</dbReference>
<dbReference type="InterPro" id="IPR051035">
    <property type="entry name" value="Mito_inheritance_9"/>
</dbReference>
<evidence type="ECO:0000256" key="1">
    <source>
        <dbReference type="SAM" id="MobiDB-lite"/>
    </source>
</evidence>
<keyword evidence="2" id="KW-0723">Serine/threonine-protein kinase</keyword>
<dbReference type="AlphaFoldDB" id="A0A178EUE8"/>
<dbReference type="VEuPathDB" id="FungiDB:TERG_11576"/>